<dbReference type="CDD" id="cd07182">
    <property type="entry name" value="RNase_HII_bacteria_HII_like"/>
    <property type="match status" value="1"/>
</dbReference>
<sequence>MTTGSGPCGVLVPGLFAPPADDGDTFQFERLLLDRGFCYIAGTDEAGRGPLAGPVVAAAVILPPGADYRPFCDSKQTTARQRSCLRDRLREIGAAIGIGCIDAATIDRINILQASLRAMADSIAALAEHGTTPDFILVDGTCRVPLTIPQQPIVKGDCRSASIGAASIIAKITRDEIMAELHERYPVYDFLANKGYPTRYHRQAVQHHGPSPVHRFSFKGVREFVTTAE</sequence>
<dbReference type="GO" id="GO:0030145">
    <property type="term" value="F:manganese ion binding"/>
    <property type="evidence" value="ECO:0007669"/>
    <property type="project" value="UniProtKB-UniRule"/>
</dbReference>
<evidence type="ECO:0000256" key="15">
    <source>
        <dbReference type="PROSITE-ProRule" id="PRU01319"/>
    </source>
</evidence>
<dbReference type="InterPro" id="IPR024567">
    <property type="entry name" value="RNase_HII/HIII_dom"/>
</dbReference>
<evidence type="ECO:0000256" key="6">
    <source>
        <dbReference type="ARBA" id="ARBA00012180"/>
    </source>
</evidence>
<evidence type="ECO:0000256" key="5">
    <source>
        <dbReference type="ARBA" id="ARBA00007383"/>
    </source>
</evidence>
<dbReference type="InterPro" id="IPR036397">
    <property type="entry name" value="RNaseH_sf"/>
</dbReference>
<evidence type="ECO:0000256" key="7">
    <source>
        <dbReference type="ARBA" id="ARBA00019179"/>
    </source>
</evidence>
<evidence type="ECO:0000256" key="4">
    <source>
        <dbReference type="ARBA" id="ARBA00004496"/>
    </source>
</evidence>
<comment type="catalytic activity">
    <reaction evidence="1 14 15 16">
        <text>Endonucleolytic cleavage to 5'-phosphomonoester.</text>
        <dbReference type="EC" id="3.1.26.4"/>
    </reaction>
</comment>
<dbReference type="Proteomes" id="UP000184139">
    <property type="component" value="Unassembled WGS sequence"/>
</dbReference>
<evidence type="ECO:0000256" key="9">
    <source>
        <dbReference type="ARBA" id="ARBA00022722"/>
    </source>
</evidence>
<feature type="domain" description="RNase H type-2" evidence="17">
    <location>
        <begin position="38"/>
        <end position="229"/>
    </location>
</feature>
<evidence type="ECO:0000256" key="8">
    <source>
        <dbReference type="ARBA" id="ARBA00022490"/>
    </source>
</evidence>
<keyword evidence="13 14" id="KW-0464">Manganese</keyword>
<evidence type="ECO:0000256" key="11">
    <source>
        <dbReference type="ARBA" id="ARBA00022759"/>
    </source>
</evidence>
<dbReference type="HAMAP" id="MF_00052_B">
    <property type="entry name" value="RNase_HII_B"/>
    <property type="match status" value="1"/>
</dbReference>
<keyword evidence="19" id="KW-1185">Reference proteome</keyword>
<evidence type="ECO:0000256" key="10">
    <source>
        <dbReference type="ARBA" id="ARBA00022723"/>
    </source>
</evidence>
<keyword evidence="10 14" id="KW-0479">Metal-binding</keyword>
<accession>A0A1M5VRJ8</accession>
<organism evidence="18 19">
    <name type="scientific">Desulfofustis glycolicus DSM 9705</name>
    <dbReference type="NCBI Taxonomy" id="1121409"/>
    <lineage>
        <taxon>Bacteria</taxon>
        <taxon>Pseudomonadati</taxon>
        <taxon>Thermodesulfobacteriota</taxon>
        <taxon>Desulfobulbia</taxon>
        <taxon>Desulfobulbales</taxon>
        <taxon>Desulfocapsaceae</taxon>
        <taxon>Desulfofustis</taxon>
    </lineage>
</organism>
<keyword evidence="11 14" id="KW-0255">Endonuclease</keyword>
<evidence type="ECO:0000256" key="3">
    <source>
        <dbReference type="ARBA" id="ARBA00004065"/>
    </source>
</evidence>
<dbReference type="OrthoDB" id="9803420at2"/>
<evidence type="ECO:0000259" key="17">
    <source>
        <dbReference type="PROSITE" id="PS51975"/>
    </source>
</evidence>
<evidence type="ECO:0000256" key="1">
    <source>
        <dbReference type="ARBA" id="ARBA00000077"/>
    </source>
</evidence>
<comment type="cofactor">
    <cofactor evidence="14 15">
        <name>Mn(2+)</name>
        <dbReference type="ChEBI" id="CHEBI:29035"/>
    </cofactor>
    <cofactor evidence="14 15">
        <name>Mg(2+)</name>
        <dbReference type="ChEBI" id="CHEBI:18420"/>
    </cofactor>
    <text evidence="14 15">Manganese or magnesium. Binds 1 divalent metal ion per monomer in the absence of substrate. May bind a second metal ion after substrate binding.</text>
</comment>
<gene>
    <name evidence="14" type="primary">rnhB</name>
    <name evidence="18" type="ORF">SAMN02745124_01847</name>
</gene>
<reference evidence="18 19" key="1">
    <citation type="submission" date="2016-11" db="EMBL/GenBank/DDBJ databases">
        <authorList>
            <person name="Jaros S."/>
            <person name="Januszkiewicz K."/>
            <person name="Wedrychowicz H."/>
        </authorList>
    </citation>
    <scope>NUCLEOTIDE SEQUENCE [LARGE SCALE GENOMIC DNA]</scope>
    <source>
        <strain evidence="18 19">DSM 9705</strain>
    </source>
</reference>
<dbReference type="Gene3D" id="3.30.420.10">
    <property type="entry name" value="Ribonuclease H-like superfamily/Ribonuclease H"/>
    <property type="match status" value="1"/>
</dbReference>
<dbReference type="STRING" id="1121409.SAMN02745124_01847"/>
<feature type="binding site" evidence="14 15">
    <location>
        <position position="139"/>
    </location>
    <ligand>
        <name>a divalent metal cation</name>
        <dbReference type="ChEBI" id="CHEBI:60240"/>
    </ligand>
</feature>
<dbReference type="AlphaFoldDB" id="A0A1M5VRJ8"/>
<dbReference type="InterPro" id="IPR022898">
    <property type="entry name" value="RNase_HII"/>
</dbReference>
<keyword evidence="8 14" id="KW-0963">Cytoplasm</keyword>
<comment type="function">
    <text evidence="3 14 16">Endonuclease that specifically degrades the RNA of RNA-DNA hybrids.</text>
</comment>
<evidence type="ECO:0000256" key="13">
    <source>
        <dbReference type="ARBA" id="ARBA00023211"/>
    </source>
</evidence>
<dbReference type="EMBL" id="FQXS01000009">
    <property type="protein sequence ID" value="SHH77857.1"/>
    <property type="molecule type" value="Genomic_DNA"/>
</dbReference>
<comment type="subcellular location">
    <subcellularLocation>
        <location evidence="4 14">Cytoplasm</location>
    </subcellularLocation>
</comment>
<dbReference type="InterPro" id="IPR012337">
    <property type="entry name" value="RNaseH-like_sf"/>
</dbReference>
<feature type="binding site" evidence="14 15">
    <location>
        <position position="44"/>
    </location>
    <ligand>
        <name>a divalent metal cation</name>
        <dbReference type="ChEBI" id="CHEBI:60240"/>
    </ligand>
</feature>
<dbReference type="GO" id="GO:0003723">
    <property type="term" value="F:RNA binding"/>
    <property type="evidence" value="ECO:0007669"/>
    <property type="project" value="UniProtKB-UniRule"/>
</dbReference>
<dbReference type="RefSeq" id="WP_084540573.1">
    <property type="nucleotide sequence ID" value="NZ_FQXS01000009.1"/>
</dbReference>
<dbReference type="PANTHER" id="PTHR10954">
    <property type="entry name" value="RIBONUCLEASE H2 SUBUNIT A"/>
    <property type="match status" value="1"/>
</dbReference>
<dbReference type="GO" id="GO:0043137">
    <property type="term" value="P:DNA replication, removal of RNA primer"/>
    <property type="evidence" value="ECO:0007669"/>
    <property type="project" value="TreeGrafter"/>
</dbReference>
<name>A0A1M5VRJ8_9BACT</name>
<dbReference type="NCBIfam" id="NF000595">
    <property type="entry name" value="PRK00015.1-3"/>
    <property type="match status" value="1"/>
</dbReference>
<dbReference type="InterPro" id="IPR001352">
    <property type="entry name" value="RNase_HII/HIII"/>
</dbReference>
<dbReference type="PANTHER" id="PTHR10954:SF18">
    <property type="entry name" value="RIBONUCLEASE HII"/>
    <property type="match status" value="1"/>
</dbReference>
<dbReference type="SUPFAM" id="SSF53098">
    <property type="entry name" value="Ribonuclease H-like"/>
    <property type="match status" value="1"/>
</dbReference>
<keyword evidence="12 14" id="KW-0378">Hydrolase</keyword>
<evidence type="ECO:0000313" key="18">
    <source>
        <dbReference type="EMBL" id="SHH77857.1"/>
    </source>
</evidence>
<evidence type="ECO:0000256" key="16">
    <source>
        <dbReference type="RuleBase" id="RU003515"/>
    </source>
</evidence>
<dbReference type="GO" id="GO:0032299">
    <property type="term" value="C:ribonuclease H2 complex"/>
    <property type="evidence" value="ECO:0007669"/>
    <property type="project" value="TreeGrafter"/>
</dbReference>
<dbReference type="GO" id="GO:0004523">
    <property type="term" value="F:RNA-DNA hybrid ribonuclease activity"/>
    <property type="evidence" value="ECO:0007669"/>
    <property type="project" value="UniProtKB-UniRule"/>
</dbReference>
<dbReference type="GO" id="GO:0005737">
    <property type="term" value="C:cytoplasm"/>
    <property type="evidence" value="ECO:0007669"/>
    <property type="project" value="UniProtKB-SubCell"/>
</dbReference>
<dbReference type="Pfam" id="PF01351">
    <property type="entry name" value="RNase_HII"/>
    <property type="match status" value="1"/>
</dbReference>
<proteinExistence type="inferred from homology"/>
<evidence type="ECO:0000313" key="19">
    <source>
        <dbReference type="Proteomes" id="UP000184139"/>
    </source>
</evidence>
<comment type="cofactor">
    <cofactor evidence="2">
        <name>Mg(2+)</name>
        <dbReference type="ChEBI" id="CHEBI:18420"/>
    </cofactor>
</comment>
<keyword evidence="9 14" id="KW-0540">Nuclease</keyword>
<evidence type="ECO:0000256" key="2">
    <source>
        <dbReference type="ARBA" id="ARBA00001946"/>
    </source>
</evidence>
<feature type="binding site" evidence="14 15">
    <location>
        <position position="45"/>
    </location>
    <ligand>
        <name>a divalent metal cation</name>
        <dbReference type="ChEBI" id="CHEBI:60240"/>
    </ligand>
</feature>
<dbReference type="GO" id="GO:0006298">
    <property type="term" value="P:mismatch repair"/>
    <property type="evidence" value="ECO:0007669"/>
    <property type="project" value="TreeGrafter"/>
</dbReference>
<dbReference type="PROSITE" id="PS51975">
    <property type="entry name" value="RNASE_H_2"/>
    <property type="match status" value="1"/>
</dbReference>
<protein>
    <recommendedName>
        <fullName evidence="7 14">Ribonuclease HII</fullName>
        <shortName evidence="14">RNase HII</shortName>
        <ecNumber evidence="6 14">3.1.26.4</ecNumber>
    </recommendedName>
</protein>
<comment type="similarity">
    <text evidence="5 14 16">Belongs to the RNase HII family.</text>
</comment>
<evidence type="ECO:0000256" key="14">
    <source>
        <dbReference type="HAMAP-Rule" id="MF_00052"/>
    </source>
</evidence>
<evidence type="ECO:0000256" key="12">
    <source>
        <dbReference type="ARBA" id="ARBA00022801"/>
    </source>
</evidence>
<dbReference type="EC" id="3.1.26.4" evidence="6 14"/>